<feature type="domain" description="Cell envelope-related transcriptional attenuator" evidence="2">
    <location>
        <begin position="78"/>
        <end position="224"/>
    </location>
</feature>
<proteinExistence type="inferred from homology"/>
<dbReference type="NCBIfam" id="TIGR00350">
    <property type="entry name" value="lytR_cpsA_psr"/>
    <property type="match status" value="1"/>
</dbReference>
<gene>
    <name evidence="3" type="ORF">IAA61_01940</name>
</gene>
<reference evidence="3" key="1">
    <citation type="submission" date="2020-10" db="EMBL/GenBank/DDBJ databases">
        <authorList>
            <person name="Gilroy R."/>
        </authorList>
    </citation>
    <scope>NUCLEOTIDE SEQUENCE</scope>
    <source>
        <strain evidence="3">USAMLcec3-3695</strain>
    </source>
</reference>
<protein>
    <submittedName>
        <fullName evidence="3">LCP family protein</fullName>
    </submittedName>
</protein>
<dbReference type="Pfam" id="PF03816">
    <property type="entry name" value="LytR_cpsA_psr"/>
    <property type="match status" value="1"/>
</dbReference>
<organism evidence="3 4">
    <name type="scientific">Candidatus Ornithomonoglobus merdipullorum</name>
    <dbReference type="NCBI Taxonomy" id="2840895"/>
    <lineage>
        <taxon>Bacteria</taxon>
        <taxon>Bacillati</taxon>
        <taxon>Bacillota</taxon>
        <taxon>Clostridia</taxon>
        <taxon>Candidatus Ornithomonoglobus</taxon>
    </lineage>
</organism>
<sequence length="287" mass="31020">MNEYIKPPRLSTSFSRSGKKAKKRFSNILDQKVKRKGYAPIAAAAVCSVMLGGCFAAASVPDEPVSMLVLGRDASDVRNDVIMLCTLDEGISITQLPRDTYAGDDKLGNMGMQQLTEAVSELTGVYTDNYVSVDFEGLRNIIDAAGGVDFSVPVDMDYDDPYQGLSIELDAGMQHLDGAGAEMVMRYRKGNIDDTTGAYYSYDRGDLDRLEVQRSLYHALADKLISGGVSAELAAAVTDNIETNLSTSDAAALIKRAAGLDRDAISIELLDGTMQYDDMMGTVYVPE</sequence>
<accession>A0A9D1SED5</accession>
<dbReference type="AlphaFoldDB" id="A0A9D1SED5"/>
<dbReference type="EMBL" id="DVNB01000023">
    <property type="protein sequence ID" value="HIU56558.1"/>
    <property type="molecule type" value="Genomic_DNA"/>
</dbReference>
<evidence type="ECO:0000313" key="3">
    <source>
        <dbReference type="EMBL" id="HIU56558.1"/>
    </source>
</evidence>
<dbReference type="InterPro" id="IPR050922">
    <property type="entry name" value="LytR/CpsA/Psr_CW_biosynth"/>
</dbReference>
<evidence type="ECO:0000313" key="4">
    <source>
        <dbReference type="Proteomes" id="UP000824109"/>
    </source>
</evidence>
<evidence type="ECO:0000256" key="1">
    <source>
        <dbReference type="ARBA" id="ARBA00006068"/>
    </source>
</evidence>
<dbReference type="PANTHER" id="PTHR33392">
    <property type="entry name" value="POLYISOPRENYL-TEICHOIC ACID--PEPTIDOGLYCAN TEICHOIC ACID TRANSFERASE TAGU"/>
    <property type="match status" value="1"/>
</dbReference>
<comment type="caution">
    <text evidence="3">The sequence shown here is derived from an EMBL/GenBank/DDBJ whole genome shotgun (WGS) entry which is preliminary data.</text>
</comment>
<dbReference type="Gene3D" id="3.40.630.190">
    <property type="entry name" value="LCP protein"/>
    <property type="match status" value="1"/>
</dbReference>
<dbReference type="PANTHER" id="PTHR33392:SF6">
    <property type="entry name" value="POLYISOPRENYL-TEICHOIC ACID--PEPTIDOGLYCAN TEICHOIC ACID TRANSFERASE TAGU"/>
    <property type="match status" value="1"/>
</dbReference>
<comment type="similarity">
    <text evidence="1">Belongs to the LytR/CpsA/Psr (LCP) family.</text>
</comment>
<dbReference type="InterPro" id="IPR004474">
    <property type="entry name" value="LytR_CpsA_psr"/>
</dbReference>
<reference evidence="3" key="2">
    <citation type="journal article" date="2021" name="PeerJ">
        <title>Extensive microbial diversity within the chicken gut microbiome revealed by metagenomics and culture.</title>
        <authorList>
            <person name="Gilroy R."/>
            <person name="Ravi A."/>
            <person name="Getino M."/>
            <person name="Pursley I."/>
            <person name="Horton D.L."/>
            <person name="Alikhan N.F."/>
            <person name="Baker D."/>
            <person name="Gharbi K."/>
            <person name="Hall N."/>
            <person name="Watson M."/>
            <person name="Adriaenssens E.M."/>
            <person name="Foster-Nyarko E."/>
            <person name="Jarju S."/>
            <person name="Secka A."/>
            <person name="Antonio M."/>
            <person name="Oren A."/>
            <person name="Chaudhuri R.R."/>
            <person name="La Ragione R."/>
            <person name="Hildebrand F."/>
            <person name="Pallen M.J."/>
        </authorList>
    </citation>
    <scope>NUCLEOTIDE SEQUENCE</scope>
    <source>
        <strain evidence="3">USAMLcec3-3695</strain>
    </source>
</reference>
<evidence type="ECO:0000259" key="2">
    <source>
        <dbReference type="Pfam" id="PF03816"/>
    </source>
</evidence>
<name>A0A9D1SED5_9FIRM</name>
<dbReference type="Proteomes" id="UP000824109">
    <property type="component" value="Unassembled WGS sequence"/>
</dbReference>